<dbReference type="Pfam" id="PF13362">
    <property type="entry name" value="Toprim_3"/>
    <property type="match status" value="1"/>
</dbReference>
<dbReference type="InterPro" id="IPR055570">
    <property type="entry name" value="DUF7146"/>
</dbReference>
<dbReference type="Proteomes" id="UP000199412">
    <property type="component" value="Unassembled WGS sequence"/>
</dbReference>
<name>A0A1G6W5B6_9PROT</name>
<keyword evidence="4" id="KW-1185">Reference proteome</keyword>
<sequence>MSLPEIASRLADEAEAVCRTYLPAGRRQGAYWQVGDVRGTPGRSLYVRLTGPRAGRWTDAATSERGDLLDLIAANRGLDLRAALDEATAFMRLPRDAASSAHQPVPANSTAAAQRLFAASRPIAGTLAARYLAGRGIILAHPEPALRFHPRAFCRPDPGMTRAQWPALIAAVTASDGTLTGVHRTFLDLATTGKAPLFRPRRALGLLLGNGVRFGAAGPVLIVGEGLETVLSLRYVLPDLPAVAALSAAHLGAFEPPPGLRRLYVAHDADAAGLRALVRLTDRLEPRAITVRPLPPLGADANADLLTLGPRRFRARVLGHLDPADVPLALGRV</sequence>
<dbReference type="RefSeq" id="WP_092780291.1">
    <property type="nucleotide sequence ID" value="NZ_FNAP01000001.1"/>
</dbReference>
<evidence type="ECO:0000313" key="3">
    <source>
        <dbReference type="EMBL" id="SDD60235.1"/>
    </source>
</evidence>
<accession>A0A1G6W5B6</accession>
<protein>
    <submittedName>
        <fullName evidence="3">Toprim domain-containing protein</fullName>
    </submittedName>
</protein>
<dbReference type="AlphaFoldDB" id="A0A1G6W5B6"/>
<proteinExistence type="predicted"/>
<feature type="domain" description="DUF7146" evidence="2">
    <location>
        <begin position="108"/>
        <end position="214"/>
    </location>
</feature>
<evidence type="ECO:0000259" key="1">
    <source>
        <dbReference type="Pfam" id="PF13362"/>
    </source>
</evidence>
<dbReference type="CDD" id="cd01029">
    <property type="entry name" value="TOPRIM_primases"/>
    <property type="match status" value="1"/>
</dbReference>
<dbReference type="STRING" id="69960.SAMN05421720_1017"/>
<organism evidence="3 4">
    <name type="scientific">Rhodospira trueperi</name>
    <dbReference type="NCBI Taxonomy" id="69960"/>
    <lineage>
        <taxon>Bacteria</taxon>
        <taxon>Pseudomonadati</taxon>
        <taxon>Pseudomonadota</taxon>
        <taxon>Alphaproteobacteria</taxon>
        <taxon>Rhodospirillales</taxon>
        <taxon>Rhodospirillaceae</taxon>
        <taxon>Rhodospira</taxon>
    </lineage>
</organism>
<feature type="domain" description="Toprim" evidence="1">
    <location>
        <begin position="221"/>
        <end position="308"/>
    </location>
</feature>
<reference evidence="3 4" key="1">
    <citation type="submission" date="2016-10" db="EMBL/GenBank/DDBJ databases">
        <authorList>
            <person name="de Groot N.N."/>
        </authorList>
    </citation>
    <scope>NUCLEOTIDE SEQUENCE [LARGE SCALE GENOMIC DNA]</scope>
    <source>
        <strain evidence="3 4">ATCC 700224</strain>
    </source>
</reference>
<evidence type="ECO:0000259" key="2">
    <source>
        <dbReference type="Pfam" id="PF23639"/>
    </source>
</evidence>
<dbReference type="InterPro" id="IPR006171">
    <property type="entry name" value="TOPRIM_dom"/>
</dbReference>
<dbReference type="Pfam" id="PF23639">
    <property type="entry name" value="DUF7146"/>
    <property type="match status" value="1"/>
</dbReference>
<dbReference type="EMBL" id="FNAP01000001">
    <property type="protein sequence ID" value="SDD60235.1"/>
    <property type="molecule type" value="Genomic_DNA"/>
</dbReference>
<dbReference type="InterPro" id="IPR034154">
    <property type="entry name" value="TOPRIM_DnaG/twinkle"/>
</dbReference>
<dbReference type="OrthoDB" id="9811157at2"/>
<gene>
    <name evidence="3" type="ORF">SAMN05421720_1017</name>
</gene>
<evidence type="ECO:0000313" key="4">
    <source>
        <dbReference type="Proteomes" id="UP000199412"/>
    </source>
</evidence>